<dbReference type="EMBL" id="QRHJ01000017">
    <property type="protein sequence ID" value="RHF75996.1"/>
    <property type="molecule type" value="Genomic_DNA"/>
</dbReference>
<gene>
    <name evidence="5" type="primary">ycfH_1</name>
    <name evidence="5" type="ORF">AA415_00976</name>
    <name evidence="8" type="ORF">DW668_07745</name>
    <name evidence="7" type="ORF">DW853_02935</name>
    <name evidence="6" type="ORF">DWV77_12085</name>
</gene>
<feature type="binding site" evidence="4">
    <location>
        <position position="156"/>
    </location>
    <ligand>
        <name>a divalent metal cation</name>
        <dbReference type="ChEBI" id="CHEBI:60240"/>
        <label>2</label>
    </ligand>
</feature>
<dbReference type="InterPro" id="IPR032466">
    <property type="entry name" value="Metal_Hydrolase"/>
</dbReference>
<dbReference type="EMBL" id="QSAF01000014">
    <property type="protein sequence ID" value="RGW33046.1"/>
    <property type="molecule type" value="Genomic_DNA"/>
</dbReference>
<keyword evidence="3 5" id="KW-0378">Hydrolase</keyword>
<feature type="binding site" evidence="4">
    <location>
        <position position="131"/>
    </location>
    <ligand>
        <name>a divalent metal cation</name>
        <dbReference type="ChEBI" id="CHEBI:60240"/>
        <label>2</label>
    </ligand>
</feature>
<dbReference type="SUPFAM" id="SSF51556">
    <property type="entry name" value="Metallo-dependent hydrolases"/>
    <property type="match status" value="1"/>
</dbReference>
<reference evidence="10 11" key="3">
    <citation type="submission" date="2018-08" db="EMBL/GenBank/DDBJ databases">
        <title>A genome reference for cultivated species of the human gut microbiota.</title>
        <authorList>
            <person name="Zou Y."/>
            <person name="Xue W."/>
            <person name="Luo G."/>
        </authorList>
    </citation>
    <scope>NUCLEOTIDE SEQUENCE [LARGE SCALE GENOMIC DNA]</scope>
    <source>
        <strain evidence="6 11">AF12-7</strain>
        <strain evidence="8 10">AM25-16</strain>
        <strain evidence="7 12">AM36-9BH</strain>
    </source>
</reference>
<dbReference type="PIRSF" id="PIRSF005902">
    <property type="entry name" value="DNase_TatD"/>
    <property type="match status" value="1"/>
</dbReference>
<dbReference type="RefSeq" id="WP_060385431.1">
    <property type="nucleotide sequence ID" value="NZ_BAABYC010000001.1"/>
</dbReference>
<dbReference type="Gene3D" id="3.20.20.140">
    <property type="entry name" value="Metal-dependent hydrolases"/>
    <property type="match status" value="1"/>
</dbReference>
<reference evidence="5" key="2">
    <citation type="submission" date="2016-01" db="EMBL/GenBank/DDBJ databases">
        <authorList>
            <person name="McClelland M."/>
            <person name="Jain A."/>
            <person name="Saraogi P."/>
            <person name="Mendelson R."/>
            <person name="Westerman R."/>
            <person name="SanMiguel P."/>
            <person name="Csonka L."/>
        </authorList>
    </citation>
    <scope>NUCLEOTIDE SEQUENCE</scope>
    <source>
        <strain evidence="5">CL09T03C01</strain>
    </source>
</reference>
<dbReference type="PATRIC" id="fig|46506.5.peg.1052"/>
<dbReference type="InterPro" id="IPR001130">
    <property type="entry name" value="TatD-like"/>
</dbReference>
<keyword evidence="2 4" id="KW-0479">Metal-binding</keyword>
<evidence type="ECO:0000313" key="6">
    <source>
        <dbReference type="EMBL" id="RGW33046.1"/>
    </source>
</evidence>
<dbReference type="NCBIfam" id="TIGR00010">
    <property type="entry name" value="YchF/TatD family DNA exonuclease"/>
    <property type="match status" value="1"/>
</dbReference>
<dbReference type="STRING" id="46506.AA415_00976"/>
<dbReference type="GO" id="GO:0046872">
    <property type="term" value="F:metal ion binding"/>
    <property type="evidence" value="ECO:0007669"/>
    <property type="project" value="UniProtKB-KW"/>
</dbReference>
<feature type="binding site" evidence="4">
    <location>
        <position position="95"/>
    </location>
    <ligand>
        <name>a divalent metal cation</name>
        <dbReference type="ChEBI" id="CHEBI:60240"/>
        <label>1</label>
    </ligand>
</feature>
<dbReference type="PROSITE" id="PS01091">
    <property type="entry name" value="TATD_3"/>
    <property type="match status" value="1"/>
</dbReference>
<evidence type="ECO:0000313" key="5">
    <source>
        <dbReference type="EMBL" id="KWR56666.1"/>
    </source>
</evidence>
<comment type="caution">
    <text evidence="5">The sequence shown here is derived from an EMBL/GenBank/DDBJ whole genome shotgun (WGS) entry which is preliminary data.</text>
</comment>
<evidence type="ECO:0000313" key="10">
    <source>
        <dbReference type="Proteomes" id="UP000283762"/>
    </source>
</evidence>
<dbReference type="PANTHER" id="PTHR46124:SF4">
    <property type="entry name" value="HYDROLASE TATD"/>
    <property type="match status" value="1"/>
</dbReference>
<reference evidence="5 9" key="1">
    <citation type="journal article" date="2016" name="BMC Genomics">
        <title>Type VI secretion systems of human gut Bacteroidales segregate into three genetic architectures, two of which are contained on mobile genetic elements.</title>
        <authorList>
            <person name="Coyne M.J."/>
            <person name="Roelofs K.G."/>
            <person name="Comstock L.E."/>
        </authorList>
    </citation>
    <scope>NUCLEOTIDE SEQUENCE [LARGE SCALE GENOMIC DNA]</scope>
    <source>
        <strain evidence="5 9">CL09T03C01</strain>
    </source>
</reference>
<feature type="binding site" evidence="4">
    <location>
        <position position="7"/>
    </location>
    <ligand>
        <name>a divalent metal cation</name>
        <dbReference type="ChEBI" id="CHEBI:60240"/>
        <label>1</label>
    </ligand>
</feature>
<dbReference type="Proteomes" id="UP000283762">
    <property type="component" value="Unassembled WGS sequence"/>
</dbReference>
<dbReference type="Proteomes" id="UP000285305">
    <property type="component" value="Unassembled WGS sequence"/>
</dbReference>
<dbReference type="PANTHER" id="PTHR46124">
    <property type="entry name" value="D-AMINOACYL-TRNA DEACYLASE"/>
    <property type="match status" value="1"/>
</dbReference>
<proteinExistence type="inferred from homology"/>
<evidence type="ECO:0000313" key="8">
    <source>
        <dbReference type="EMBL" id="RHF75996.1"/>
    </source>
</evidence>
<dbReference type="AlphaFoldDB" id="A0A120A3I9"/>
<evidence type="ECO:0000313" key="12">
    <source>
        <dbReference type="Proteomes" id="UP000285305"/>
    </source>
</evidence>
<evidence type="ECO:0000256" key="1">
    <source>
        <dbReference type="ARBA" id="ARBA00009275"/>
    </source>
</evidence>
<name>A0A120A3I9_BACSE</name>
<dbReference type="GO" id="GO:0005829">
    <property type="term" value="C:cytosol"/>
    <property type="evidence" value="ECO:0007669"/>
    <property type="project" value="TreeGrafter"/>
</dbReference>
<dbReference type="EC" id="3.1.21.-" evidence="5"/>
<dbReference type="EMBL" id="LRGC01000003">
    <property type="protein sequence ID" value="KWR56666.1"/>
    <property type="molecule type" value="Genomic_DNA"/>
</dbReference>
<dbReference type="EMBL" id="QSHQ01000003">
    <property type="protein sequence ID" value="RHC33038.1"/>
    <property type="molecule type" value="Genomic_DNA"/>
</dbReference>
<dbReference type="GO" id="GO:0016788">
    <property type="term" value="F:hydrolase activity, acting on ester bonds"/>
    <property type="evidence" value="ECO:0007669"/>
    <property type="project" value="InterPro"/>
</dbReference>
<dbReference type="GO" id="GO:0004536">
    <property type="term" value="F:DNA nuclease activity"/>
    <property type="evidence" value="ECO:0007669"/>
    <property type="project" value="InterPro"/>
</dbReference>
<accession>A0A120A3I9</accession>
<dbReference type="Pfam" id="PF01026">
    <property type="entry name" value="TatD_DNase"/>
    <property type="match status" value="1"/>
</dbReference>
<evidence type="ECO:0000313" key="7">
    <source>
        <dbReference type="EMBL" id="RHC33038.1"/>
    </source>
</evidence>
<feature type="binding site" evidence="4">
    <location>
        <position position="206"/>
    </location>
    <ligand>
        <name>a divalent metal cation</name>
        <dbReference type="ChEBI" id="CHEBI:60240"/>
        <label>1</label>
    </ligand>
</feature>
<evidence type="ECO:0000256" key="2">
    <source>
        <dbReference type="ARBA" id="ARBA00022723"/>
    </source>
</evidence>
<protein>
    <submittedName>
        <fullName evidence="5">Putative deoxyribonuclease, YcfH-like</fullName>
        <ecNumber evidence="5">3.1.21.-</ecNumber>
    </submittedName>
    <submittedName>
        <fullName evidence="6">TatD family deoxyribonuclease</fullName>
    </submittedName>
</protein>
<comment type="similarity">
    <text evidence="1">Belongs to the metallo-dependent hydrolases superfamily. TatD-type hydrolase family.</text>
</comment>
<dbReference type="FunFam" id="3.20.20.140:FF:000005">
    <property type="entry name" value="TatD family hydrolase"/>
    <property type="match status" value="1"/>
</dbReference>
<evidence type="ECO:0000256" key="3">
    <source>
        <dbReference type="ARBA" id="ARBA00022801"/>
    </source>
</evidence>
<evidence type="ECO:0000313" key="11">
    <source>
        <dbReference type="Proteomes" id="UP000285150"/>
    </source>
</evidence>
<dbReference type="InterPro" id="IPR015991">
    <property type="entry name" value="TatD/YcfH-like"/>
</dbReference>
<keyword evidence="9" id="KW-1185">Reference proteome</keyword>
<organism evidence="5 9">
    <name type="scientific">Bacteroides stercoris</name>
    <dbReference type="NCBI Taxonomy" id="46506"/>
    <lineage>
        <taxon>Bacteria</taxon>
        <taxon>Pseudomonadati</taxon>
        <taxon>Bacteroidota</taxon>
        <taxon>Bacteroidia</taxon>
        <taxon>Bacteroidales</taxon>
        <taxon>Bacteroidaceae</taxon>
        <taxon>Bacteroides</taxon>
    </lineage>
</organism>
<dbReference type="PROSITE" id="PS01090">
    <property type="entry name" value="TATD_2"/>
    <property type="match status" value="1"/>
</dbReference>
<evidence type="ECO:0000256" key="4">
    <source>
        <dbReference type="PIRSR" id="PIRSR005902-1"/>
    </source>
</evidence>
<evidence type="ECO:0000313" key="9">
    <source>
        <dbReference type="Proteomes" id="UP000056419"/>
    </source>
</evidence>
<dbReference type="Proteomes" id="UP000285150">
    <property type="component" value="Unassembled WGS sequence"/>
</dbReference>
<dbReference type="Proteomes" id="UP000056419">
    <property type="component" value="Unassembled WGS sequence"/>
</dbReference>
<dbReference type="CDD" id="cd01310">
    <property type="entry name" value="TatD_DNAse"/>
    <property type="match status" value="1"/>
</dbReference>
<sequence>MKLVDSHSHLFLEDFQSDLPQVMMRAREAGVTHIFMPNIDSTTIEPMLKVCSEYKGYCFPMIGLHPTSVDAGYEKELAVVAGHLAMPDGYVAIGEIGMDLYWDKTYLKEQQIAFERQVRWALEYGLPVVIHCREAFDYIYDILKPYKTSSLRGIFHSFTGTREEAFRMLEFSNFFIGINGVVTFKKSGLPEVLQNIPLERIVLETDSPYLTPVPNRGKRNESANVKDTLLKVAEIYGNSPEEIGRITSENALKVFGMLK</sequence>
<dbReference type="InterPro" id="IPR018228">
    <property type="entry name" value="DNase_TatD-rel_CS"/>
</dbReference>
<feature type="binding site" evidence="4">
    <location>
        <position position="9"/>
    </location>
    <ligand>
        <name>a divalent metal cation</name>
        <dbReference type="ChEBI" id="CHEBI:60240"/>
        <label>1</label>
    </ligand>
</feature>